<dbReference type="PATRIC" id="fig|1273541.4.peg.986"/>
<feature type="transmembrane region" description="Helical" evidence="1">
    <location>
        <begin position="248"/>
        <end position="267"/>
    </location>
</feature>
<keyword evidence="1" id="KW-0812">Transmembrane</keyword>
<reference evidence="3 4" key="1">
    <citation type="submission" date="2015-10" db="EMBL/GenBank/DDBJ databases">
        <title>Complete genome sequence of hyperthermophilic archaeon Pyrodictium delaneyi Su06.</title>
        <authorList>
            <person name="Jung J.-H."/>
            <person name="Lin J."/>
            <person name="Holden J.F."/>
            <person name="Park C.-S."/>
        </authorList>
    </citation>
    <scope>NUCLEOTIDE SEQUENCE [LARGE SCALE GENOMIC DNA]</scope>
    <source>
        <strain evidence="3 4">Su06</strain>
    </source>
</reference>
<evidence type="ECO:0000313" key="3">
    <source>
        <dbReference type="EMBL" id="ALL00960.1"/>
    </source>
</evidence>
<dbReference type="AlphaFoldDB" id="A0A0P0N3R3"/>
<protein>
    <recommendedName>
        <fullName evidence="2">DUF4234 domain-containing protein</fullName>
    </recommendedName>
</protein>
<accession>A0A0P0N3R3</accession>
<sequence>MLGVLVNLVSFDKTGAIFPYTWVPCVGRFVLETSRGDIAKQYLEIIRRESERRRETDYTMPLWLPFIPAILSLVAAILAIAGNTFVVVETNKYTMFLQGSGNIVASSTGNVLVFTVFIILLAAAALNIYVVYKWIDRRNTHFERILRMFETVVSYLDARGVSDPEMGTLRSLIYEMRMQEKSRSPVLWIVLSLVFNIVYIYVLHFLTKDFYEHEQRERSFLETLSRILQKRGIYLEEPRSVIPYRNTVVYVILSVLTLGVFLLYWIYAVTRDPNEHFAEHERLEPMLVEALAKL</sequence>
<feature type="domain" description="DUF4234" evidence="2">
    <location>
        <begin position="245"/>
        <end position="279"/>
    </location>
</feature>
<evidence type="ECO:0000256" key="1">
    <source>
        <dbReference type="SAM" id="Phobius"/>
    </source>
</evidence>
<organism evidence="3 4">
    <name type="scientific">Pyrodictium delaneyi</name>
    <dbReference type="NCBI Taxonomy" id="1273541"/>
    <lineage>
        <taxon>Archaea</taxon>
        <taxon>Thermoproteota</taxon>
        <taxon>Thermoprotei</taxon>
        <taxon>Desulfurococcales</taxon>
        <taxon>Pyrodictiaceae</taxon>
        <taxon>Pyrodictium</taxon>
    </lineage>
</organism>
<dbReference type="InterPro" id="IPR025328">
    <property type="entry name" value="DUF4234"/>
</dbReference>
<feature type="transmembrane region" description="Helical" evidence="1">
    <location>
        <begin position="186"/>
        <end position="206"/>
    </location>
</feature>
<dbReference type="Pfam" id="PF14018">
    <property type="entry name" value="DUF4234"/>
    <property type="match status" value="1"/>
</dbReference>
<feature type="transmembrane region" description="Helical" evidence="1">
    <location>
        <begin position="62"/>
        <end position="88"/>
    </location>
</feature>
<gene>
    <name evidence="3" type="ORF">Pyrde_0912</name>
</gene>
<dbReference type="EMBL" id="CP013011">
    <property type="protein sequence ID" value="ALL00960.1"/>
    <property type="molecule type" value="Genomic_DNA"/>
</dbReference>
<evidence type="ECO:0000313" key="4">
    <source>
        <dbReference type="Proteomes" id="UP000058613"/>
    </source>
</evidence>
<feature type="transmembrane region" description="Helical" evidence="1">
    <location>
        <begin position="108"/>
        <end position="132"/>
    </location>
</feature>
<name>A0A0P0N3R3_9CREN</name>
<evidence type="ECO:0000259" key="2">
    <source>
        <dbReference type="Pfam" id="PF14018"/>
    </source>
</evidence>
<keyword evidence="1" id="KW-1133">Transmembrane helix</keyword>
<dbReference type="Proteomes" id="UP000058613">
    <property type="component" value="Chromosome"/>
</dbReference>
<keyword evidence="1" id="KW-0472">Membrane</keyword>
<dbReference type="KEGG" id="pdl:Pyrde_0912"/>
<proteinExistence type="predicted"/>